<organism evidence="1 2">
    <name type="scientific">Pseudomonas mandelii</name>
    <dbReference type="NCBI Taxonomy" id="75612"/>
    <lineage>
        <taxon>Bacteria</taxon>
        <taxon>Pseudomonadati</taxon>
        <taxon>Pseudomonadota</taxon>
        <taxon>Gammaproteobacteria</taxon>
        <taxon>Pseudomonadales</taxon>
        <taxon>Pseudomonadaceae</taxon>
        <taxon>Pseudomonas</taxon>
    </lineage>
</organism>
<gene>
    <name evidence="1" type="ORF">EAH74_10360</name>
</gene>
<reference evidence="1 2" key="1">
    <citation type="journal article" date="2019" name="Environ. Microbiol.">
        <title>Species interactions and distinct microbial communities in high Arctic permafrost affected cryosols are associated with the CH4 and CO2 gas fluxes.</title>
        <authorList>
            <person name="Altshuler I."/>
            <person name="Hamel J."/>
            <person name="Turney S."/>
            <person name="Magnuson E."/>
            <person name="Levesque R."/>
            <person name="Greer C."/>
            <person name="Whyte L.G."/>
        </authorList>
    </citation>
    <scope>NUCLEOTIDE SEQUENCE [LARGE SCALE GENOMIC DNA]</scope>
    <source>
        <strain evidence="1 2">OWC5</strain>
    </source>
</reference>
<accession>A0A502IBZ3</accession>
<dbReference type="Proteomes" id="UP000320914">
    <property type="component" value="Unassembled WGS sequence"/>
</dbReference>
<dbReference type="RefSeq" id="WP_140678055.1">
    <property type="nucleotide sequence ID" value="NZ_RCZA01000004.1"/>
</dbReference>
<proteinExistence type="predicted"/>
<name>A0A502IBZ3_9PSED</name>
<comment type="caution">
    <text evidence="1">The sequence shown here is derived from an EMBL/GenBank/DDBJ whole genome shotgun (WGS) entry which is preliminary data.</text>
</comment>
<sequence length="89" mass="10362">MLVLTDMQRAYLRKLRALSTDLQGNEIFAGLTIEESMRFNFLSESLLGQEHRTQEDVNEYLTLHEKHEHDRLQVLGAETEARQHGSARH</sequence>
<evidence type="ECO:0000313" key="1">
    <source>
        <dbReference type="EMBL" id="TPG84447.1"/>
    </source>
</evidence>
<evidence type="ECO:0000313" key="2">
    <source>
        <dbReference type="Proteomes" id="UP000320914"/>
    </source>
</evidence>
<protein>
    <submittedName>
        <fullName evidence="1">Uncharacterized protein</fullName>
    </submittedName>
</protein>
<dbReference type="EMBL" id="RCZA01000004">
    <property type="protein sequence ID" value="TPG84447.1"/>
    <property type="molecule type" value="Genomic_DNA"/>
</dbReference>
<dbReference type="AlphaFoldDB" id="A0A502IBZ3"/>